<comment type="caution">
    <text evidence="8">The sequence shown here is derived from an EMBL/GenBank/DDBJ whole genome shotgun (WGS) entry which is preliminary data.</text>
</comment>
<evidence type="ECO:0000256" key="2">
    <source>
        <dbReference type="ARBA" id="ARBA00022475"/>
    </source>
</evidence>
<evidence type="ECO:0000256" key="1">
    <source>
        <dbReference type="ARBA" id="ARBA00004651"/>
    </source>
</evidence>
<comment type="subcellular location">
    <subcellularLocation>
        <location evidence="1">Cell membrane</location>
        <topology evidence="1">Multi-pass membrane protein</topology>
    </subcellularLocation>
</comment>
<evidence type="ECO:0000259" key="7">
    <source>
        <dbReference type="Pfam" id="PF03176"/>
    </source>
</evidence>
<feature type="transmembrane region" description="Helical" evidence="6">
    <location>
        <begin position="248"/>
        <end position="269"/>
    </location>
</feature>
<dbReference type="OrthoDB" id="3203251at2"/>
<accession>A0A1S1PSK8</accession>
<dbReference type="Pfam" id="PF03176">
    <property type="entry name" value="MMPL"/>
    <property type="match status" value="3"/>
</dbReference>
<name>A0A1S1PSK8_9ACTN</name>
<dbReference type="InterPro" id="IPR004869">
    <property type="entry name" value="MMPL_dom"/>
</dbReference>
<dbReference type="InterPro" id="IPR050545">
    <property type="entry name" value="Mycobact_MmpL"/>
</dbReference>
<evidence type="ECO:0000313" key="9">
    <source>
        <dbReference type="Proteomes" id="UP000179769"/>
    </source>
</evidence>
<keyword evidence="2" id="KW-1003">Cell membrane</keyword>
<keyword evidence="3 6" id="KW-0812">Transmembrane</keyword>
<protein>
    <recommendedName>
        <fullName evidence="7">Membrane transport protein MMPL domain-containing protein</fullName>
    </recommendedName>
</protein>
<feature type="transmembrane region" description="Helical" evidence="6">
    <location>
        <begin position="189"/>
        <end position="209"/>
    </location>
</feature>
<feature type="transmembrane region" description="Helical" evidence="6">
    <location>
        <begin position="572"/>
        <end position="593"/>
    </location>
</feature>
<feature type="domain" description="Membrane transport protein MMPL" evidence="7">
    <location>
        <begin position="680"/>
        <end position="754"/>
    </location>
</feature>
<keyword evidence="5 6" id="KW-0472">Membrane</keyword>
<feature type="transmembrane region" description="Helical" evidence="6">
    <location>
        <begin position="690"/>
        <end position="710"/>
    </location>
</feature>
<keyword evidence="4 6" id="KW-1133">Transmembrane helix</keyword>
<dbReference type="AlphaFoldDB" id="A0A1S1PSK8"/>
<sequence>MTDRPEKLAGFVGLLARCCARYRWLVLAAWLVALVPAVHYIRDGGARYTQEVAPAGSESARAMDGVARASPGRHLPDVETIVVRARRGTVDGGRARDRITALVAEVGRLPGVTFVADPAGPLGAATAGVDPISADRRTALISVLMDGGALEPDLDDVHRVIEASRAYDGPELQVEASGSGATMIGSAQLSLAPLVVAAFAALVLLGVTLRSRLGMLVCLLPAAVCTLLAVAVTARLSHTTQLPPFAPVTAAVLAFGTCLGSAVVVVHRAQSALLSGQNRLQAAASATTSTGAAVAVGGLGVSLALLAVAALGLSGFGGLALAASGAAALAVLVVLTLLPALVAAGGVRLLGWAERHYLAMAGAGLARRPGVRSWWAAQVGRYPALVVVAAGVLLMSLANQTDGLRLGGGDAGTDPTSMTTRRAYDLISEGFFPGLNGPILVAVDRGDPRSVPGGGRIVQPGEVAAVLRATPGVHTAAVSLDDPRLGPAIVRVLPAAAPRSPQASDLVRRMRDDVLPTALRGSVTNAAVGGPTAMFDDAASSFRSTLPLFLAVVLLTIGLVTFAVAGSIPLAAVLGAAAVLSVLASAGMLRVFFQDEEIARRLGVMTSPAEPFVLVPIMLAVFGLAPGMNLVLLTRLRAGGGTDPAGSGTGTGRGGALRGIGRAFARRRDGARPDPIRDGRDAVRRGHADLGHVVLTMNFVMLFVFLAIAAQPSRTLKMLGCGLAIGVAVDAVVLRAAILPASVHLGQRWQGDRALRRRQGAAARAAEPEAATVAKASAAHR</sequence>
<evidence type="ECO:0000256" key="6">
    <source>
        <dbReference type="SAM" id="Phobius"/>
    </source>
</evidence>
<feature type="transmembrane region" description="Helical" evidence="6">
    <location>
        <begin position="216"/>
        <end position="236"/>
    </location>
</feature>
<dbReference type="Proteomes" id="UP000179769">
    <property type="component" value="Unassembled WGS sequence"/>
</dbReference>
<feature type="transmembrane region" description="Helical" evidence="6">
    <location>
        <begin position="546"/>
        <end position="565"/>
    </location>
</feature>
<dbReference type="PANTHER" id="PTHR33406:SF13">
    <property type="entry name" value="MEMBRANE PROTEIN YDFJ"/>
    <property type="match status" value="1"/>
</dbReference>
<feature type="transmembrane region" description="Helical" evidence="6">
    <location>
        <begin position="319"/>
        <end position="350"/>
    </location>
</feature>
<evidence type="ECO:0000313" key="8">
    <source>
        <dbReference type="EMBL" id="OHV23895.1"/>
    </source>
</evidence>
<gene>
    <name evidence="8" type="ORF">BBK14_23840</name>
</gene>
<feature type="transmembrane region" description="Helical" evidence="6">
    <location>
        <begin position="382"/>
        <end position="398"/>
    </location>
</feature>
<evidence type="ECO:0000256" key="3">
    <source>
        <dbReference type="ARBA" id="ARBA00022692"/>
    </source>
</evidence>
<keyword evidence="9" id="KW-1185">Reference proteome</keyword>
<evidence type="ECO:0000256" key="4">
    <source>
        <dbReference type="ARBA" id="ARBA00022989"/>
    </source>
</evidence>
<evidence type="ECO:0000256" key="5">
    <source>
        <dbReference type="ARBA" id="ARBA00023136"/>
    </source>
</evidence>
<proteinExistence type="predicted"/>
<dbReference type="EMBL" id="MAXA01000238">
    <property type="protein sequence ID" value="OHV23895.1"/>
    <property type="molecule type" value="Genomic_DNA"/>
</dbReference>
<dbReference type="RefSeq" id="WP_071065762.1">
    <property type="nucleotide sequence ID" value="NZ_MAXA01000238.1"/>
</dbReference>
<dbReference type="Gene3D" id="1.20.1640.10">
    <property type="entry name" value="Multidrug efflux transporter AcrB transmembrane domain"/>
    <property type="match status" value="2"/>
</dbReference>
<dbReference type="SUPFAM" id="SSF82866">
    <property type="entry name" value="Multidrug efflux transporter AcrB transmembrane domain"/>
    <property type="match status" value="2"/>
</dbReference>
<feature type="domain" description="Membrane transport protein MMPL" evidence="7">
    <location>
        <begin position="473"/>
        <end position="662"/>
    </location>
</feature>
<feature type="transmembrane region" description="Helical" evidence="6">
    <location>
        <begin position="290"/>
        <end position="313"/>
    </location>
</feature>
<dbReference type="PANTHER" id="PTHR33406">
    <property type="entry name" value="MEMBRANE PROTEIN MJ1562-RELATED"/>
    <property type="match status" value="1"/>
</dbReference>
<feature type="transmembrane region" description="Helical" evidence="6">
    <location>
        <begin position="716"/>
        <end position="738"/>
    </location>
</feature>
<feature type="domain" description="Membrane transport protein MMPL" evidence="7">
    <location>
        <begin position="52"/>
        <end position="384"/>
    </location>
</feature>
<organism evidence="8 9">
    <name type="scientific">Parafrankia soli</name>
    <dbReference type="NCBI Taxonomy" id="2599596"/>
    <lineage>
        <taxon>Bacteria</taxon>
        <taxon>Bacillati</taxon>
        <taxon>Actinomycetota</taxon>
        <taxon>Actinomycetes</taxon>
        <taxon>Frankiales</taxon>
        <taxon>Frankiaceae</taxon>
        <taxon>Parafrankia</taxon>
    </lineage>
</organism>
<feature type="transmembrane region" description="Helical" evidence="6">
    <location>
        <begin position="613"/>
        <end position="633"/>
    </location>
</feature>
<reference evidence="9" key="1">
    <citation type="submission" date="2016-07" db="EMBL/GenBank/DDBJ databases">
        <title>Frankia sp. NRRL B-16219 Genome sequencing.</title>
        <authorList>
            <person name="Ghodhbane-Gtari F."/>
            <person name="Swanson E."/>
            <person name="Gueddou A."/>
            <person name="Louati M."/>
            <person name="Nouioui I."/>
            <person name="Hezbri K."/>
            <person name="Abebe-Akele F."/>
            <person name="Simpson S."/>
            <person name="Morris K."/>
            <person name="Thomas K."/>
            <person name="Gtari M."/>
            <person name="Tisa L.S."/>
        </authorList>
    </citation>
    <scope>NUCLEOTIDE SEQUENCE [LARGE SCALE GENOMIC DNA]</scope>
    <source>
        <strain evidence="9">NRRL B-16219</strain>
    </source>
</reference>
<dbReference type="GO" id="GO:0005886">
    <property type="term" value="C:plasma membrane"/>
    <property type="evidence" value="ECO:0007669"/>
    <property type="project" value="UniProtKB-SubCell"/>
</dbReference>